<proteinExistence type="predicted"/>
<evidence type="ECO:0000313" key="4">
    <source>
        <dbReference type="Proteomes" id="UP000789405"/>
    </source>
</evidence>
<feature type="non-terminal residue" evidence="3">
    <location>
        <position position="59"/>
    </location>
</feature>
<feature type="chain" id="PRO_5040109427" evidence="2">
    <location>
        <begin position="16"/>
        <end position="59"/>
    </location>
</feature>
<comment type="caution">
    <text evidence="3">The sequence shown here is derived from an EMBL/GenBank/DDBJ whole genome shotgun (WGS) entry which is preliminary data.</text>
</comment>
<dbReference type="Proteomes" id="UP000789405">
    <property type="component" value="Unassembled WGS sequence"/>
</dbReference>
<protein>
    <submittedName>
        <fullName evidence="3">19990_t:CDS:1</fullName>
    </submittedName>
</protein>
<gene>
    <name evidence="3" type="ORF">DERYTH_LOCUS15202</name>
</gene>
<keyword evidence="2" id="KW-0732">Signal</keyword>
<dbReference type="EMBL" id="CAJVPY010012114">
    <property type="protein sequence ID" value="CAG8731905.1"/>
    <property type="molecule type" value="Genomic_DNA"/>
</dbReference>
<keyword evidence="4" id="KW-1185">Reference proteome</keyword>
<dbReference type="AlphaFoldDB" id="A0A9N9IFE1"/>
<sequence length="59" mass="5714">MLLLALVAYTSANDAESTGSKPPPKPDPASPGNGKVGGGPIQAAAAITTQPAAAGTTRR</sequence>
<accession>A0A9N9IFE1</accession>
<name>A0A9N9IFE1_9GLOM</name>
<organism evidence="3 4">
    <name type="scientific">Dentiscutata erythropus</name>
    <dbReference type="NCBI Taxonomy" id="1348616"/>
    <lineage>
        <taxon>Eukaryota</taxon>
        <taxon>Fungi</taxon>
        <taxon>Fungi incertae sedis</taxon>
        <taxon>Mucoromycota</taxon>
        <taxon>Glomeromycotina</taxon>
        <taxon>Glomeromycetes</taxon>
        <taxon>Diversisporales</taxon>
        <taxon>Gigasporaceae</taxon>
        <taxon>Dentiscutata</taxon>
    </lineage>
</organism>
<feature type="region of interest" description="Disordered" evidence="1">
    <location>
        <begin position="12"/>
        <end position="59"/>
    </location>
</feature>
<evidence type="ECO:0000256" key="2">
    <source>
        <dbReference type="SAM" id="SignalP"/>
    </source>
</evidence>
<feature type="compositionally biased region" description="Low complexity" evidence="1">
    <location>
        <begin position="41"/>
        <end position="59"/>
    </location>
</feature>
<evidence type="ECO:0000313" key="3">
    <source>
        <dbReference type="EMBL" id="CAG8731905.1"/>
    </source>
</evidence>
<evidence type="ECO:0000256" key="1">
    <source>
        <dbReference type="SAM" id="MobiDB-lite"/>
    </source>
</evidence>
<feature type="signal peptide" evidence="2">
    <location>
        <begin position="1"/>
        <end position="15"/>
    </location>
</feature>
<reference evidence="3" key="1">
    <citation type="submission" date="2021-06" db="EMBL/GenBank/DDBJ databases">
        <authorList>
            <person name="Kallberg Y."/>
            <person name="Tangrot J."/>
            <person name="Rosling A."/>
        </authorList>
    </citation>
    <scope>NUCLEOTIDE SEQUENCE</scope>
    <source>
        <strain evidence="3">MA453B</strain>
    </source>
</reference>